<evidence type="ECO:0000259" key="3">
    <source>
        <dbReference type="Pfam" id="PF00501"/>
    </source>
</evidence>
<dbReference type="Gene3D" id="3.30.300.30">
    <property type="match status" value="1"/>
</dbReference>
<feature type="domain" description="AMP-dependent synthetase/ligase" evidence="3">
    <location>
        <begin position="7"/>
        <end position="336"/>
    </location>
</feature>
<proteinExistence type="inferred from homology"/>
<evidence type="ECO:0000259" key="4">
    <source>
        <dbReference type="Pfam" id="PF13193"/>
    </source>
</evidence>
<evidence type="ECO:0000256" key="1">
    <source>
        <dbReference type="ARBA" id="ARBA00006432"/>
    </source>
</evidence>
<comment type="caution">
    <text evidence="5">The sequence shown here is derived from an EMBL/GenBank/DDBJ whole genome shotgun (WGS) entry which is preliminary data.</text>
</comment>
<dbReference type="InterPro" id="IPR020845">
    <property type="entry name" value="AMP-binding_CS"/>
</dbReference>
<evidence type="ECO:0000313" key="5">
    <source>
        <dbReference type="EMBL" id="TCO54856.1"/>
    </source>
</evidence>
<dbReference type="InterPro" id="IPR025110">
    <property type="entry name" value="AMP-bd_C"/>
</dbReference>
<dbReference type="InterPro" id="IPR042099">
    <property type="entry name" value="ANL_N_sf"/>
</dbReference>
<reference evidence="5 6" key="1">
    <citation type="submission" date="2019-03" db="EMBL/GenBank/DDBJ databases">
        <title>Genomic Encyclopedia of Type Strains, Phase IV (KMG-IV): sequencing the most valuable type-strain genomes for metagenomic binning, comparative biology and taxonomic classification.</title>
        <authorList>
            <person name="Goeker M."/>
        </authorList>
    </citation>
    <scope>NUCLEOTIDE SEQUENCE [LARGE SCALE GENOMIC DNA]</scope>
    <source>
        <strain evidence="5 6">DSM 45934</strain>
    </source>
</reference>
<dbReference type="PANTHER" id="PTHR43201">
    <property type="entry name" value="ACYL-COA SYNTHETASE"/>
    <property type="match status" value="1"/>
</dbReference>
<dbReference type="OrthoDB" id="9803968at2"/>
<comment type="similarity">
    <text evidence="1">Belongs to the ATP-dependent AMP-binding enzyme family.</text>
</comment>
<dbReference type="RefSeq" id="WP_132122647.1">
    <property type="nucleotide sequence ID" value="NZ_SLWS01000008.1"/>
</dbReference>
<dbReference type="Proteomes" id="UP000295680">
    <property type="component" value="Unassembled WGS sequence"/>
</dbReference>
<dbReference type="PANTHER" id="PTHR43201:SF5">
    <property type="entry name" value="MEDIUM-CHAIN ACYL-COA LIGASE ACSF2, MITOCHONDRIAL"/>
    <property type="match status" value="1"/>
</dbReference>
<keyword evidence="2" id="KW-0436">Ligase</keyword>
<dbReference type="EMBL" id="SLWS01000008">
    <property type="protein sequence ID" value="TCO54856.1"/>
    <property type="molecule type" value="Genomic_DNA"/>
</dbReference>
<dbReference type="Gene3D" id="3.40.50.12780">
    <property type="entry name" value="N-terminal domain of ligase-like"/>
    <property type="match status" value="1"/>
</dbReference>
<feature type="domain" description="AMP-binding enzyme C-terminal" evidence="4">
    <location>
        <begin position="387"/>
        <end position="461"/>
    </location>
</feature>
<sequence length="474" mass="49388">MDDLLTRHDTRPALLLPDGSGITYAQLARESDQVAKGLAAVGAGPRSTVVVAMPNGPGFLAAFLGCRTVGAIFAPVPPALTPTEFERVMRVSAPHIVIAHPDSRVLRSPVLREGTLIDGPPGTQWVRSPARDDQPEVGADDALVLFTSGSTGDPKGVRLTAGNLRAGIQAVLGTTGLGPADKSVALLPWTHGHGLIGQLLSSVAAGASVVVPGTPNLVESGVFTCSPTWLTTVPPQLSVLCESAAAAQNPLPALRFIRTASAPLTTGLARRVEMVFDCPVAEAYGMTETSHQAAANAPDYGRRRLGTVGRPTGVQVRTGPSGELEVRGDALFTGYLGRADLTARALNADGWYRTGDIAEIAPDGYVKLLGRSSELINRGGFKISPVEVEEALAAHPGVLDCLATAVDDPVFGQDVAVLVVLGDPAPAVRELKAHCREHLSAHKQPARIRPVAALPKLANGKPSRRLAASMFDEG</sequence>
<dbReference type="SUPFAM" id="SSF56801">
    <property type="entry name" value="Acetyl-CoA synthetase-like"/>
    <property type="match status" value="1"/>
</dbReference>
<accession>A0A4R2JDE7</accession>
<dbReference type="InterPro" id="IPR000873">
    <property type="entry name" value="AMP-dep_synth/lig_dom"/>
</dbReference>
<dbReference type="AlphaFoldDB" id="A0A4R2JDE7"/>
<dbReference type="GO" id="GO:0031956">
    <property type="term" value="F:medium-chain fatty acid-CoA ligase activity"/>
    <property type="evidence" value="ECO:0007669"/>
    <property type="project" value="TreeGrafter"/>
</dbReference>
<dbReference type="GO" id="GO:0006631">
    <property type="term" value="P:fatty acid metabolic process"/>
    <property type="evidence" value="ECO:0007669"/>
    <property type="project" value="TreeGrafter"/>
</dbReference>
<dbReference type="PROSITE" id="PS00455">
    <property type="entry name" value="AMP_BINDING"/>
    <property type="match status" value="1"/>
</dbReference>
<protein>
    <submittedName>
        <fullName evidence="5">Long-chain acyl-CoA synthetase</fullName>
    </submittedName>
</protein>
<keyword evidence="6" id="KW-1185">Reference proteome</keyword>
<organism evidence="5 6">
    <name type="scientific">Actinocrispum wychmicini</name>
    <dbReference type="NCBI Taxonomy" id="1213861"/>
    <lineage>
        <taxon>Bacteria</taxon>
        <taxon>Bacillati</taxon>
        <taxon>Actinomycetota</taxon>
        <taxon>Actinomycetes</taxon>
        <taxon>Pseudonocardiales</taxon>
        <taxon>Pseudonocardiaceae</taxon>
        <taxon>Actinocrispum</taxon>
    </lineage>
</organism>
<gene>
    <name evidence="5" type="ORF">EV192_108144</name>
</gene>
<evidence type="ECO:0000256" key="2">
    <source>
        <dbReference type="ARBA" id="ARBA00022598"/>
    </source>
</evidence>
<name>A0A4R2JDE7_9PSEU</name>
<evidence type="ECO:0000313" key="6">
    <source>
        <dbReference type="Proteomes" id="UP000295680"/>
    </source>
</evidence>
<dbReference type="InterPro" id="IPR045851">
    <property type="entry name" value="AMP-bd_C_sf"/>
</dbReference>
<dbReference type="Pfam" id="PF00501">
    <property type="entry name" value="AMP-binding"/>
    <property type="match status" value="1"/>
</dbReference>
<dbReference type="Pfam" id="PF13193">
    <property type="entry name" value="AMP-binding_C"/>
    <property type="match status" value="1"/>
</dbReference>